<dbReference type="PANTHER" id="PTHR37984">
    <property type="entry name" value="PROTEIN CBG26694"/>
    <property type="match status" value="1"/>
</dbReference>
<keyword evidence="2" id="KW-1185">Reference proteome</keyword>
<reference evidence="1" key="2">
    <citation type="submission" date="2020-06" db="EMBL/GenBank/DDBJ databases">
        <authorList>
            <person name="Sheffer M."/>
        </authorList>
    </citation>
    <scope>NUCLEOTIDE SEQUENCE</scope>
</reference>
<dbReference type="PANTHER" id="PTHR37984:SF15">
    <property type="entry name" value="INTEGRASE CATALYTIC DOMAIN-CONTAINING PROTEIN"/>
    <property type="match status" value="1"/>
</dbReference>
<dbReference type="InterPro" id="IPR036397">
    <property type="entry name" value="RNaseH_sf"/>
</dbReference>
<dbReference type="EMBL" id="JABXBU010002228">
    <property type="protein sequence ID" value="KAF8771825.1"/>
    <property type="molecule type" value="Genomic_DNA"/>
</dbReference>
<dbReference type="Proteomes" id="UP000807504">
    <property type="component" value="Unassembled WGS sequence"/>
</dbReference>
<proteinExistence type="predicted"/>
<comment type="caution">
    <text evidence="1">The sequence shown here is derived from an EMBL/GenBank/DDBJ whole genome shotgun (WGS) entry which is preliminary data.</text>
</comment>
<dbReference type="InterPro" id="IPR012337">
    <property type="entry name" value="RNaseH-like_sf"/>
</dbReference>
<protein>
    <submittedName>
        <fullName evidence="1">Gag-Pol polyprotein-like protein</fullName>
    </submittedName>
</protein>
<evidence type="ECO:0000313" key="1">
    <source>
        <dbReference type="EMBL" id="KAF8771825.1"/>
    </source>
</evidence>
<dbReference type="InterPro" id="IPR050951">
    <property type="entry name" value="Retrovirus_Pol_polyprotein"/>
</dbReference>
<evidence type="ECO:0000313" key="2">
    <source>
        <dbReference type="Proteomes" id="UP000807504"/>
    </source>
</evidence>
<sequence>MAFWGKIRKTELVSLGQDLDLEVHDKLKVVTIMKMIMEMEDYDVDRTDFHVEIQCDQGTSFVNNLTSTFFESFGIKVCHSSVHHPQSNPAERFHRTIKRILRVVCIEAGTDWERHLPSALGFSPSELVFGKQLRPPEMLLYEKWTQAEIESSPVIGHVFNLINRLKRCQELSFGEDGGNAAKTKRNGMKKNAHQTRIRVGDLFYVLSTSRPTKLSIHG</sequence>
<dbReference type="GO" id="GO:0003676">
    <property type="term" value="F:nucleic acid binding"/>
    <property type="evidence" value="ECO:0007669"/>
    <property type="project" value="InterPro"/>
</dbReference>
<gene>
    <name evidence="1" type="ORF">HNY73_019195</name>
</gene>
<accession>A0A8T0EIW1</accession>
<reference evidence="1" key="1">
    <citation type="journal article" date="2020" name="bioRxiv">
        <title>Chromosome-level reference genome of the European wasp spider Argiope bruennichi: a resource for studies on range expansion and evolutionary adaptation.</title>
        <authorList>
            <person name="Sheffer M.M."/>
            <person name="Hoppe A."/>
            <person name="Krehenwinkel H."/>
            <person name="Uhl G."/>
            <person name="Kuss A.W."/>
            <person name="Jensen L."/>
            <person name="Jensen C."/>
            <person name="Gillespie R.G."/>
            <person name="Hoff K.J."/>
            <person name="Prost S."/>
        </authorList>
    </citation>
    <scope>NUCLEOTIDE SEQUENCE</scope>
</reference>
<dbReference type="SUPFAM" id="SSF53098">
    <property type="entry name" value="Ribonuclease H-like"/>
    <property type="match status" value="1"/>
</dbReference>
<name>A0A8T0EIW1_ARGBR</name>
<dbReference type="Gene3D" id="3.30.420.10">
    <property type="entry name" value="Ribonuclease H-like superfamily/Ribonuclease H"/>
    <property type="match status" value="1"/>
</dbReference>
<organism evidence="1 2">
    <name type="scientific">Argiope bruennichi</name>
    <name type="common">Wasp spider</name>
    <name type="synonym">Aranea bruennichi</name>
    <dbReference type="NCBI Taxonomy" id="94029"/>
    <lineage>
        <taxon>Eukaryota</taxon>
        <taxon>Metazoa</taxon>
        <taxon>Ecdysozoa</taxon>
        <taxon>Arthropoda</taxon>
        <taxon>Chelicerata</taxon>
        <taxon>Arachnida</taxon>
        <taxon>Araneae</taxon>
        <taxon>Araneomorphae</taxon>
        <taxon>Entelegynae</taxon>
        <taxon>Araneoidea</taxon>
        <taxon>Araneidae</taxon>
        <taxon>Argiope</taxon>
    </lineage>
</organism>
<dbReference type="AlphaFoldDB" id="A0A8T0EIW1"/>